<gene>
    <name evidence="7" type="ORF">KOI35_37840</name>
</gene>
<dbReference type="Pfam" id="PF00440">
    <property type="entry name" value="TetR_N"/>
    <property type="match status" value="1"/>
</dbReference>
<dbReference type="InterPro" id="IPR041490">
    <property type="entry name" value="KstR2_TetR_C"/>
</dbReference>
<proteinExistence type="predicted"/>
<dbReference type="InterPro" id="IPR050109">
    <property type="entry name" value="HTH-type_TetR-like_transc_reg"/>
</dbReference>
<dbReference type="EMBL" id="JAHKKG010000014">
    <property type="protein sequence ID" value="MBU2669290.1"/>
    <property type="molecule type" value="Genomic_DNA"/>
</dbReference>
<dbReference type="InterPro" id="IPR036271">
    <property type="entry name" value="Tet_transcr_reg_TetR-rel_C_sf"/>
</dbReference>
<evidence type="ECO:0000256" key="5">
    <source>
        <dbReference type="SAM" id="MobiDB-lite"/>
    </source>
</evidence>
<protein>
    <submittedName>
        <fullName evidence="7">TetR/AcrR family transcriptional regulator</fullName>
    </submittedName>
</protein>
<dbReference type="PANTHER" id="PTHR30055">
    <property type="entry name" value="HTH-TYPE TRANSCRIPTIONAL REGULATOR RUTR"/>
    <property type="match status" value="1"/>
</dbReference>
<dbReference type="Proteomes" id="UP001519654">
    <property type="component" value="Unassembled WGS sequence"/>
</dbReference>
<dbReference type="InterPro" id="IPR009057">
    <property type="entry name" value="Homeodomain-like_sf"/>
</dbReference>
<dbReference type="SUPFAM" id="SSF48498">
    <property type="entry name" value="Tetracyclin repressor-like, C-terminal domain"/>
    <property type="match status" value="1"/>
</dbReference>
<dbReference type="PROSITE" id="PS50977">
    <property type="entry name" value="HTH_TETR_2"/>
    <property type="match status" value="1"/>
</dbReference>
<feature type="region of interest" description="Disordered" evidence="5">
    <location>
        <begin position="1"/>
        <end position="23"/>
    </location>
</feature>
<reference evidence="7 8" key="1">
    <citation type="submission" date="2021-06" db="EMBL/GenBank/DDBJ databases">
        <title>Actinoplanes lichenicola sp. nov., and Actinoplanes ovalisporus sp. nov., isolated from lichen in Thailand.</title>
        <authorList>
            <person name="Saeng-In P."/>
            <person name="Kanchanasin P."/>
            <person name="Yuki M."/>
            <person name="Kudo T."/>
            <person name="Ohkuma M."/>
            <person name="Phongsopitanun W."/>
            <person name="Tanasupawat S."/>
        </authorList>
    </citation>
    <scope>NUCLEOTIDE SEQUENCE [LARGE SCALE GENOMIC DNA]</scope>
    <source>
        <strain evidence="7 8">NBRC 110975</strain>
    </source>
</reference>
<keyword evidence="2 4" id="KW-0238">DNA-binding</keyword>
<organism evidence="7 8">
    <name type="scientific">Paractinoplanes bogorensis</name>
    <dbReference type="NCBI Taxonomy" id="1610840"/>
    <lineage>
        <taxon>Bacteria</taxon>
        <taxon>Bacillati</taxon>
        <taxon>Actinomycetota</taxon>
        <taxon>Actinomycetes</taxon>
        <taxon>Micromonosporales</taxon>
        <taxon>Micromonosporaceae</taxon>
        <taxon>Paractinoplanes</taxon>
    </lineage>
</organism>
<sequence length="215" mass="23835">MASSSEKASPPAREPRKRGRPGHDQDAVLAAAVRLFNERGYDYTSMFDIAVALGITKSSVYHHISGKEQLLQMAMDRALDGLFEAADEVRALEVTALERLEQLIRRSVLVLSDRFEYVTVLLRVRGNTEVEQHALERRREFDGLVTELVKQAQAEGGVRPDIDPPTAARLLLGMVNSLTEWYRPRPGGAESIADAVTTLAFEGLRSSKPFPPYAS</sequence>
<dbReference type="PANTHER" id="PTHR30055:SF234">
    <property type="entry name" value="HTH-TYPE TRANSCRIPTIONAL REGULATOR BETI"/>
    <property type="match status" value="1"/>
</dbReference>
<name>A0ABS5Z0R6_9ACTN</name>
<dbReference type="InterPro" id="IPR001647">
    <property type="entry name" value="HTH_TetR"/>
</dbReference>
<dbReference type="PRINTS" id="PR00455">
    <property type="entry name" value="HTHTETR"/>
</dbReference>
<evidence type="ECO:0000313" key="7">
    <source>
        <dbReference type="EMBL" id="MBU2669290.1"/>
    </source>
</evidence>
<keyword evidence="8" id="KW-1185">Reference proteome</keyword>
<evidence type="ECO:0000313" key="8">
    <source>
        <dbReference type="Proteomes" id="UP001519654"/>
    </source>
</evidence>
<dbReference type="Pfam" id="PF17932">
    <property type="entry name" value="TetR_C_24"/>
    <property type="match status" value="1"/>
</dbReference>
<feature type="domain" description="HTH tetR-type" evidence="6">
    <location>
        <begin position="22"/>
        <end position="82"/>
    </location>
</feature>
<dbReference type="Gene3D" id="1.10.357.10">
    <property type="entry name" value="Tetracycline Repressor, domain 2"/>
    <property type="match status" value="1"/>
</dbReference>
<accession>A0ABS5Z0R6</accession>
<evidence type="ECO:0000259" key="6">
    <source>
        <dbReference type="PROSITE" id="PS50977"/>
    </source>
</evidence>
<dbReference type="Gene3D" id="1.10.10.60">
    <property type="entry name" value="Homeodomain-like"/>
    <property type="match status" value="1"/>
</dbReference>
<evidence type="ECO:0000256" key="2">
    <source>
        <dbReference type="ARBA" id="ARBA00023125"/>
    </source>
</evidence>
<comment type="caution">
    <text evidence="7">The sequence shown here is derived from an EMBL/GenBank/DDBJ whole genome shotgun (WGS) entry which is preliminary data.</text>
</comment>
<keyword evidence="3" id="KW-0804">Transcription</keyword>
<evidence type="ECO:0000256" key="4">
    <source>
        <dbReference type="PROSITE-ProRule" id="PRU00335"/>
    </source>
</evidence>
<dbReference type="SUPFAM" id="SSF46689">
    <property type="entry name" value="Homeodomain-like"/>
    <property type="match status" value="1"/>
</dbReference>
<feature type="DNA-binding region" description="H-T-H motif" evidence="4">
    <location>
        <begin position="45"/>
        <end position="64"/>
    </location>
</feature>
<evidence type="ECO:0000256" key="3">
    <source>
        <dbReference type="ARBA" id="ARBA00023163"/>
    </source>
</evidence>
<evidence type="ECO:0000256" key="1">
    <source>
        <dbReference type="ARBA" id="ARBA00023015"/>
    </source>
</evidence>
<keyword evidence="1" id="KW-0805">Transcription regulation</keyword>